<organism evidence="1 2">
    <name type="scientific">Sphingomonas qilianensis</name>
    <dbReference type="NCBI Taxonomy" id="1736690"/>
    <lineage>
        <taxon>Bacteria</taxon>
        <taxon>Pseudomonadati</taxon>
        <taxon>Pseudomonadota</taxon>
        <taxon>Alphaproteobacteria</taxon>
        <taxon>Sphingomonadales</taxon>
        <taxon>Sphingomonadaceae</taxon>
        <taxon>Sphingomonas</taxon>
    </lineage>
</organism>
<keyword evidence="2" id="KW-1185">Reference proteome</keyword>
<dbReference type="RefSeq" id="WP_380808208.1">
    <property type="nucleotide sequence ID" value="NZ_JBHRXL010000003.1"/>
</dbReference>
<dbReference type="EMBL" id="JBDIMF010000002">
    <property type="protein sequence ID" value="MEN2786150.1"/>
    <property type="molecule type" value="Genomic_DNA"/>
</dbReference>
<protein>
    <submittedName>
        <fullName evidence="1">Uncharacterized protein</fullName>
    </submittedName>
</protein>
<dbReference type="Proteomes" id="UP001404104">
    <property type="component" value="Unassembled WGS sequence"/>
</dbReference>
<accession>A0ABU9XQR5</accession>
<evidence type="ECO:0000313" key="1">
    <source>
        <dbReference type="EMBL" id="MEN2786150.1"/>
    </source>
</evidence>
<proteinExistence type="predicted"/>
<reference evidence="1 2" key="1">
    <citation type="submission" date="2024-05" db="EMBL/GenBank/DDBJ databases">
        <authorList>
            <person name="Liu Q."/>
            <person name="Xin Y.-H."/>
        </authorList>
    </citation>
    <scope>NUCLEOTIDE SEQUENCE [LARGE SCALE GENOMIC DNA]</scope>
    <source>
        <strain evidence="1 2">CGMCC 1.15349</strain>
    </source>
</reference>
<comment type="caution">
    <text evidence="1">The sequence shown here is derived from an EMBL/GenBank/DDBJ whole genome shotgun (WGS) entry which is preliminary data.</text>
</comment>
<name>A0ABU9XQR5_9SPHN</name>
<gene>
    <name evidence="1" type="ORF">ABC969_06900</name>
</gene>
<sequence length="118" mass="12066">MLTVSVTNADTLWGAAMQVLQRTADHLDRAEIIETIGPPEDPSIEDCLKTLALPVGIAGCAIDEVGVRSAATGQAAGGRDPSIAAPPAFDPLPGVMQLIDLSALRALHPAIPGLPAPL</sequence>
<evidence type="ECO:0000313" key="2">
    <source>
        <dbReference type="Proteomes" id="UP001404104"/>
    </source>
</evidence>